<organism evidence="3">
    <name type="scientific">Nippostrongylus brasiliensis</name>
    <name type="common">Rat hookworm</name>
    <dbReference type="NCBI Taxonomy" id="27835"/>
    <lineage>
        <taxon>Eukaryota</taxon>
        <taxon>Metazoa</taxon>
        <taxon>Ecdysozoa</taxon>
        <taxon>Nematoda</taxon>
        <taxon>Chromadorea</taxon>
        <taxon>Rhabditida</taxon>
        <taxon>Rhabditina</taxon>
        <taxon>Rhabditomorpha</taxon>
        <taxon>Strongyloidea</taxon>
        <taxon>Heligmosomidae</taxon>
        <taxon>Nippostrongylus</taxon>
    </lineage>
</organism>
<sequence>MVLKKACEDEGALLISAHLTLETCLEAQWVSCWTHVRMVMGLDPVGAFLFCFNRIDTKSCSFCDFVMEVEENQVWSRTKVVDAEEFPTARV</sequence>
<dbReference type="EMBL" id="UYSL01020159">
    <property type="protein sequence ID" value="VDL73157.1"/>
    <property type="molecule type" value="Genomic_DNA"/>
</dbReference>
<evidence type="ECO:0000313" key="1">
    <source>
        <dbReference type="EMBL" id="VDL73157.1"/>
    </source>
</evidence>
<dbReference type="AlphaFoldDB" id="A0A0N4Y1Q5"/>
<accession>A0A0N4Y1Q5</accession>
<dbReference type="WBParaSite" id="NBR_0000956701-mRNA-1">
    <property type="protein sequence ID" value="NBR_0000956701-mRNA-1"/>
    <property type="gene ID" value="NBR_0000956701"/>
</dbReference>
<dbReference type="Proteomes" id="UP000271162">
    <property type="component" value="Unassembled WGS sequence"/>
</dbReference>
<evidence type="ECO:0000313" key="2">
    <source>
        <dbReference type="Proteomes" id="UP000271162"/>
    </source>
</evidence>
<reference evidence="1 2" key="2">
    <citation type="submission" date="2018-11" db="EMBL/GenBank/DDBJ databases">
        <authorList>
            <consortium name="Pathogen Informatics"/>
        </authorList>
    </citation>
    <scope>NUCLEOTIDE SEQUENCE [LARGE SCALE GENOMIC DNA]</scope>
</reference>
<evidence type="ECO:0000313" key="3">
    <source>
        <dbReference type="WBParaSite" id="NBR_0000956701-mRNA-1"/>
    </source>
</evidence>
<gene>
    <name evidence="1" type="ORF">NBR_LOCUS9568</name>
</gene>
<protein>
    <submittedName>
        <fullName evidence="3">Ovule protein</fullName>
    </submittedName>
</protein>
<reference evidence="3" key="1">
    <citation type="submission" date="2017-02" db="UniProtKB">
        <authorList>
            <consortium name="WormBaseParasite"/>
        </authorList>
    </citation>
    <scope>IDENTIFICATION</scope>
</reference>
<proteinExistence type="predicted"/>
<name>A0A0N4Y1Q5_NIPBR</name>
<keyword evidence="2" id="KW-1185">Reference proteome</keyword>